<dbReference type="PANTHER" id="PTHR43413:SF1">
    <property type="entry name" value="SIROHEME DECARBOXYLASE NIRL SUBUNIT"/>
    <property type="match status" value="1"/>
</dbReference>
<name>S6B0L6_SULDS</name>
<evidence type="ECO:0000313" key="9">
    <source>
        <dbReference type="Proteomes" id="UP000015559"/>
    </source>
</evidence>
<comment type="similarity">
    <text evidence="3">Belongs to the Ahb/Nir family.</text>
</comment>
<comment type="pathway">
    <text evidence="2">Porphyrin-containing compound metabolism.</text>
</comment>
<evidence type="ECO:0000313" key="8">
    <source>
        <dbReference type="EMBL" id="BAN34222.1"/>
    </source>
</evidence>
<evidence type="ECO:0000256" key="4">
    <source>
        <dbReference type="ARBA" id="ARBA00023471"/>
    </source>
</evidence>
<dbReference type="InterPro" id="IPR053953">
    <property type="entry name" value="NirdL-like_HTH"/>
</dbReference>
<evidence type="ECO:0000256" key="3">
    <source>
        <dbReference type="ARBA" id="ARBA00023457"/>
    </source>
</evidence>
<dbReference type="InterPro" id="IPR050684">
    <property type="entry name" value="HTH-Siroheme_Decarb"/>
</dbReference>
<evidence type="ECO:0000256" key="2">
    <source>
        <dbReference type="ARBA" id="ARBA00023444"/>
    </source>
</evidence>
<dbReference type="EC" id="4.1.1.111" evidence="4"/>
<dbReference type="Proteomes" id="UP000015559">
    <property type="component" value="Chromosome"/>
</dbReference>
<comment type="catalytic activity">
    <reaction evidence="5">
        <text>siroheme + 2 H(+) = 12,18-didecarboxysiroheme + 2 CO2</text>
        <dbReference type="Rhea" id="RHEA:19093"/>
        <dbReference type="ChEBI" id="CHEBI:15378"/>
        <dbReference type="ChEBI" id="CHEBI:16526"/>
        <dbReference type="ChEBI" id="CHEBI:60052"/>
        <dbReference type="ChEBI" id="CHEBI:140497"/>
        <dbReference type="EC" id="4.1.1.111"/>
    </reaction>
</comment>
<evidence type="ECO:0000256" key="1">
    <source>
        <dbReference type="ARBA" id="ARBA00023239"/>
    </source>
</evidence>
<keyword evidence="9" id="KW-1185">Reference proteome</keyword>
<accession>S6B0L6</accession>
<feature type="domain" description="Siroheme decarboxylase NirL-like HTH" evidence="7">
    <location>
        <begin position="21"/>
        <end position="62"/>
    </location>
</feature>
<dbReference type="Pfam" id="PF17805">
    <property type="entry name" value="AsnC_trans_reg2"/>
    <property type="match status" value="2"/>
</dbReference>
<feature type="domain" description="Siroheme decarboxylase NirL-like HTH" evidence="7">
    <location>
        <begin position="193"/>
        <end position="237"/>
    </location>
</feature>
<protein>
    <recommendedName>
        <fullName evidence="4">siroheme decarboxylase</fullName>
        <ecNumber evidence="4">4.1.1.111</ecNumber>
    </recommendedName>
</protein>
<dbReference type="STRING" id="1163617.SCD_n00373"/>
<dbReference type="KEGG" id="sdr:SCD_n00373"/>
<reference evidence="8 9" key="1">
    <citation type="journal article" date="2012" name="Appl. Environ. Microbiol.">
        <title>Draft genome sequence of a psychrotolerant sulfur-oxidizing bacterium, Sulfuricella denitrificans skB26, and proteomic insights into cold adaptation.</title>
        <authorList>
            <person name="Watanabe T."/>
            <person name="Kojima H."/>
            <person name="Fukui M."/>
        </authorList>
    </citation>
    <scope>NUCLEOTIDE SEQUENCE [LARGE SCALE GENOMIC DNA]</scope>
    <source>
        <strain evidence="9">skB26</strain>
    </source>
</reference>
<gene>
    <name evidence="8" type="ORF">SCD_n00373</name>
</gene>
<organism evidence="8 9">
    <name type="scientific">Sulfuricella denitrificans (strain DSM 22764 / NBRC 105220 / skB26)</name>
    <dbReference type="NCBI Taxonomy" id="1163617"/>
    <lineage>
        <taxon>Bacteria</taxon>
        <taxon>Pseudomonadati</taxon>
        <taxon>Pseudomonadota</taxon>
        <taxon>Betaproteobacteria</taxon>
        <taxon>Nitrosomonadales</taxon>
        <taxon>Sulfuricellaceae</taxon>
        <taxon>Sulfuricella</taxon>
    </lineage>
</organism>
<proteinExistence type="inferred from homology"/>
<sequence>MQTTSTNVDCKTQMTDLELHLLNDYQRDFPLVPAPFGVIAGRLGVSEALVLETLAQLQERGAVSRVGAVFRPHSIGASSLAAIAVPAGELEEAARLISSYAEVNHNYEREHHYNLWFVVAATDETRVREVLAEIEHRTGCPVLHLPMIEDYHIDLGFDLVQPHEGRRTGNRRAPSRDMLRHTVATAVPQPSETALIGAVQQGLLLVSRPFAKIGESIGLSESEVIAGLAQLQDQGVIKRIGVVVRHHELGYRANAMVVWDITDDLVSALGHCIGKFDFVTLCYQRPRRLPAWRYNLFCMIHGRDRDEVLSLVAQLEEQCGLHDVPHEVLFSQRRFKQCGARYVVNGQETAYPAQLSAVSGG</sequence>
<feature type="domain" description="Siroheme decarboxylase AsnC-like ligand binding" evidence="6">
    <location>
        <begin position="77"/>
        <end position="151"/>
    </location>
</feature>
<evidence type="ECO:0000259" key="6">
    <source>
        <dbReference type="Pfam" id="PF17805"/>
    </source>
</evidence>
<feature type="domain" description="Siroheme decarboxylase AsnC-like ligand binding" evidence="6">
    <location>
        <begin position="249"/>
        <end position="336"/>
    </location>
</feature>
<dbReference type="Gene3D" id="3.30.70.3460">
    <property type="match status" value="2"/>
</dbReference>
<dbReference type="GO" id="GO:0016829">
    <property type="term" value="F:lyase activity"/>
    <property type="evidence" value="ECO:0007669"/>
    <property type="project" value="UniProtKB-KW"/>
</dbReference>
<evidence type="ECO:0000259" key="7">
    <source>
        <dbReference type="Pfam" id="PF22451"/>
    </source>
</evidence>
<dbReference type="EMBL" id="AP013066">
    <property type="protein sequence ID" value="BAN34222.1"/>
    <property type="molecule type" value="Genomic_DNA"/>
</dbReference>
<dbReference type="Pfam" id="PF22451">
    <property type="entry name" value="NirdL-like_HTH"/>
    <property type="match status" value="2"/>
</dbReference>
<dbReference type="AlphaFoldDB" id="S6B0L6"/>
<evidence type="ECO:0000256" key="5">
    <source>
        <dbReference type="ARBA" id="ARBA00048470"/>
    </source>
</evidence>
<dbReference type="HOGENOM" id="CLU_049427_0_0_4"/>
<keyword evidence="1" id="KW-0456">Lyase</keyword>
<dbReference type="PANTHER" id="PTHR43413">
    <property type="entry name" value="TRANSCRIPTIONAL REGULATOR, ASNC FAMILY"/>
    <property type="match status" value="1"/>
</dbReference>
<dbReference type="InterPro" id="IPR040523">
    <property type="entry name" value="AsnC_trans_reg2"/>
</dbReference>
<dbReference type="eggNOG" id="COG1522">
    <property type="taxonomic scope" value="Bacteria"/>
</dbReference>